<keyword evidence="2" id="KW-0472">Membrane</keyword>
<feature type="compositionally biased region" description="Polar residues" evidence="1">
    <location>
        <begin position="173"/>
        <end position="184"/>
    </location>
</feature>
<feature type="region of interest" description="Disordered" evidence="1">
    <location>
        <begin position="1"/>
        <end position="21"/>
    </location>
</feature>
<evidence type="ECO:0000313" key="3">
    <source>
        <dbReference type="EMBL" id="CAB4919763.1"/>
    </source>
</evidence>
<feature type="compositionally biased region" description="Low complexity" evidence="1">
    <location>
        <begin position="131"/>
        <end position="164"/>
    </location>
</feature>
<protein>
    <submittedName>
        <fullName evidence="3">Unannotated protein</fullName>
    </submittedName>
</protein>
<name>A0A6J7HR50_9ZZZZ</name>
<evidence type="ECO:0000256" key="2">
    <source>
        <dbReference type="SAM" id="Phobius"/>
    </source>
</evidence>
<feature type="compositionally biased region" description="Gly residues" evidence="1">
    <location>
        <begin position="203"/>
        <end position="212"/>
    </location>
</feature>
<feature type="transmembrane region" description="Helical" evidence="2">
    <location>
        <begin position="84"/>
        <end position="106"/>
    </location>
</feature>
<dbReference type="EMBL" id="CAFBMX010000002">
    <property type="protein sequence ID" value="CAB4919763.1"/>
    <property type="molecule type" value="Genomic_DNA"/>
</dbReference>
<accession>A0A6J7HR50</accession>
<organism evidence="3">
    <name type="scientific">freshwater metagenome</name>
    <dbReference type="NCBI Taxonomy" id="449393"/>
    <lineage>
        <taxon>unclassified sequences</taxon>
        <taxon>metagenomes</taxon>
        <taxon>ecological metagenomes</taxon>
    </lineage>
</organism>
<reference evidence="3" key="1">
    <citation type="submission" date="2020-05" db="EMBL/GenBank/DDBJ databases">
        <authorList>
            <person name="Chiriac C."/>
            <person name="Salcher M."/>
            <person name="Ghai R."/>
            <person name="Kavagutti S V."/>
        </authorList>
    </citation>
    <scope>NUCLEOTIDE SEQUENCE</scope>
</reference>
<feature type="region of interest" description="Disordered" evidence="1">
    <location>
        <begin position="112"/>
        <end position="212"/>
    </location>
</feature>
<keyword evidence="2" id="KW-1133">Transmembrane helix</keyword>
<keyword evidence="2" id="KW-0812">Transmembrane</keyword>
<proteinExistence type="predicted"/>
<sequence>MSDQSTHSLAPVEPAPSLGPHGEPCTACGSPLAADQRYCLNCGIRRADTRLAFRDILAAKAAAGAAQPPAGGAASGADAGDSRWGTFAALAGLCALLIALGIGILIGNTGKESVSTPAPQVVTVTGGGATSGSDTSGSGTSSGSSKSTSKSSGSTSKSSKATSDTVKKLDSLTPEQYQKQSQKLPKTVGTGGTAPAPDNKAPAGGGSFDTFE</sequence>
<evidence type="ECO:0000256" key="1">
    <source>
        <dbReference type="SAM" id="MobiDB-lite"/>
    </source>
</evidence>
<dbReference type="AlphaFoldDB" id="A0A6J7HR50"/>
<gene>
    <name evidence="3" type="ORF">UFOPK3674_00474</name>
</gene>